<reference evidence="1 2" key="1">
    <citation type="submission" date="2019-03" db="EMBL/GenBank/DDBJ databases">
        <title>Deep-cultivation of Planctomycetes and their phenomic and genomic characterization uncovers novel biology.</title>
        <authorList>
            <person name="Wiegand S."/>
            <person name="Jogler M."/>
            <person name="Boedeker C."/>
            <person name="Pinto D."/>
            <person name="Vollmers J."/>
            <person name="Rivas-Marin E."/>
            <person name="Kohn T."/>
            <person name="Peeters S.H."/>
            <person name="Heuer A."/>
            <person name="Rast P."/>
            <person name="Oberbeckmann S."/>
            <person name="Bunk B."/>
            <person name="Jeske O."/>
            <person name="Meyerdierks A."/>
            <person name="Storesund J.E."/>
            <person name="Kallscheuer N."/>
            <person name="Luecker S."/>
            <person name="Lage O.M."/>
            <person name="Pohl T."/>
            <person name="Merkel B.J."/>
            <person name="Hornburger P."/>
            <person name="Mueller R.-W."/>
            <person name="Bruemmer F."/>
            <person name="Labrenz M."/>
            <person name="Spormann A.M."/>
            <person name="Op den Camp H."/>
            <person name="Overmann J."/>
            <person name="Amann R."/>
            <person name="Jetten M.S.M."/>
            <person name="Mascher T."/>
            <person name="Medema M.H."/>
            <person name="Devos D.P."/>
            <person name="Kaster A.-K."/>
            <person name="Ovreas L."/>
            <person name="Rohde M."/>
            <person name="Galperin M.Y."/>
            <person name="Jogler C."/>
        </authorList>
    </citation>
    <scope>NUCLEOTIDE SEQUENCE [LARGE SCALE GENOMIC DNA]</scope>
    <source>
        <strain evidence="1 2">Enr17</strain>
    </source>
</reference>
<evidence type="ECO:0000313" key="1">
    <source>
        <dbReference type="EMBL" id="QDV49841.1"/>
    </source>
</evidence>
<accession>A0A518I9Q5</accession>
<dbReference type="KEGG" id="gfm:Enr17x_18620"/>
<keyword evidence="2" id="KW-1185">Reference proteome</keyword>
<gene>
    <name evidence="1" type="ORF">Enr17x_18620</name>
</gene>
<dbReference type="EMBL" id="CP037452">
    <property type="protein sequence ID" value="QDV49841.1"/>
    <property type="molecule type" value="Genomic_DNA"/>
</dbReference>
<name>A0A518I9Q5_9PLAN</name>
<evidence type="ECO:0000313" key="2">
    <source>
        <dbReference type="Proteomes" id="UP000318313"/>
    </source>
</evidence>
<dbReference type="Proteomes" id="UP000318313">
    <property type="component" value="Chromosome"/>
</dbReference>
<dbReference type="AlphaFoldDB" id="A0A518I9Q5"/>
<organism evidence="1 2">
    <name type="scientific">Gimesia fumaroli</name>
    <dbReference type="NCBI Taxonomy" id="2527976"/>
    <lineage>
        <taxon>Bacteria</taxon>
        <taxon>Pseudomonadati</taxon>
        <taxon>Planctomycetota</taxon>
        <taxon>Planctomycetia</taxon>
        <taxon>Planctomycetales</taxon>
        <taxon>Planctomycetaceae</taxon>
        <taxon>Gimesia</taxon>
    </lineage>
</organism>
<protein>
    <submittedName>
        <fullName evidence="1">Uncharacterized protein</fullName>
    </submittedName>
</protein>
<sequence>MKLHHSAGPPERIRVAFFIHNEGIGRRQASNAITGVTSIQNQSDFEPAFRLNLADRFRKSLVRNPARKRSVTPTALINQTKNLAWVRVMHEQTNVFAKSVSGFARMRNIDPTGIESI</sequence>
<proteinExistence type="predicted"/>